<proteinExistence type="predicted"/>
<dbReference type="RefSeq" id="WP_020733801.1">
    <property type="nucleotide sequence ID" value="NC_021658.1"/>
</dbReference>
<dbReference type="HOGENOM" id="CLU_319319_0_0_7"/>
<dbReference type="Proteomes" id="UP000014803">
    <property type="component" value="Chromosome"/>
</dbReference>
<organism evidence="2 3">
    <name type="scientific">Sorangium cellulosum So0157-2</name>
    <dbReference type="NCBI Taxonomy" id="1254432"/>
    <lineage>
        <taxon>Bacteria</taxon>
        <taxon>Pseudomonadati</taxon>
        <taxon>Myxococcota</taxon>
        <taxon>Polyangia</taxon>
        <taxon>Polyangiales</taxon>
        <taxon>Polyangiaceae</taxon>
        <taxon>Sorangium</taxon>
    </lineage>
</organism>
<reference evidence="2 3" key="1">
    <citation type="journal article" date="2013" name="Sci. Rep.">
        <title>Extraordinary expansion of a Sorangium cellulosum genome from an alkaline milieu.</title>
        <authorList>
            <person name="Han K."/>
            <person name="Li Z.F."/>
            <person name="Peng R."/>
            <person name="Zhu L.P."/>
            <person name="Zhou T."/>
            <person name="Wang L.G."/>
            <person name="Li S.G."/>
            <person name="Zhang X.B."/>
            <person name="Hu W."/>
            <person name="Wu Z.H."/>
            <person name="Qin N."/>
            <person name="Li Y.Z."/>
        </authorList>
    </citation>
    <scope>NUCLEOTIDE SEQUENCE [LARGE SCALE GENOMIC DNA]</scope>
    <source>
        <strain evidence="2 3">So0157-2</strain>
    </source>
</reference>
<dbReference type="eggNOG" id="COG2010">
    <property type="taxonomic scope" value="Bacteria"/>
</dbReference>
<gene>
    <name evidence="2" type="ORF">SCE1572_09085</name>
</gene>
<dbReference type="AlphaFoldDB" id="S4XQ62"/>
<dbReference type="KEGG" id="scu:SCE1572_09085"/>
<dbReference type="PATRIC" id="fig|1254432.3.peg.2030"/>
<dbReference type="STRING" id="1254432.SCE1572_09085"/>
<feature type="compositionally biased region" description="Gly residues" evidence="1">
    <location>
        <begin position="30"/>
        <end position="56"/>
    </location>
</feature>
<feature type="region of interest" description="Disordered" evidence="1">
    <location>
        <begin position="14"/>
        <end position="63"/>
    </location>
</feature>
<protein>
    <recommendedName>
        <fullName evidence="4">Cytochrome c domain-containing protein</fullName>
    </recommendedName>
</protein>
<dbReference type="EMBL" id="CP003969">
    <property type="protein sequence ID" value="AGP34649.1"/>
    <property type="molecule type" value="Genomic_DNA"/>
</dbReference>
<evidence type="ECO:0008006" key="4">
    <source>
        <dbReference type="Google" id="ProtNLM"/>
    </source>
</evidence>
<accession>S4XQ62</accession>
<evidence type="ECO:0000313" key="2">
    <source>
        <dbReference type="EMBL" id="AGP34649.1"/>
    </source>
</evidence>
<evidence type="ECO:0000313" key="3">
    <source>
        <dbReference type="Proteomes" id="UP000014803"/>
    </source>
</evidence>
<evidence type="ECO:0000256" key="1">
    <source>
        <dbReference type="SAM" id="MobiDB-lite"/>
    </source>
</evidence>
<name>S4XQ62_SORCE</name>
<sequence length="977" mass="105458">MVLLLGVVSLAGSSCGDDDTDGNSPAEGTSAGGTGGGGGAGGAGGSGGSGGEGGGTVPSRCTPARSYERIPQRHSATVEDALDTFDNLSGEIEIQCGNCHKAPAQQGDFSYTGTPENLCNARGKSGKTLVDVMLSGEMPYMIGGQEALGRRLQAWIEQGCPAGTYVLPKGDMEVDPGGGIVTPREVGDALTELGSCIPDAELAGRDEELDERFAAMRSFEDLPVELPETDFVSLDAEVLARRGTFAYAPTYPLWSDDAAKLRFVHVPAGQAITYDPETKSLRIPPNTRFYKTFFRAVVEPDGVTRFRKMETRIIVTRERAKDAIFGTYVWNAEETGAKLLGTGLDPASPDSKELYLNGEPFPDYVRPYTADETTGAVQSYAVPGATRCVACHMGSESDSFVLGITPFQLHRRPRGEGGVYTPDVLADELNQLARLLAYGVVRGTVATLTPDDFPKLEESALPRQPRNADELNMQAYMAGNCAHCHNPRGYAVASKATLRGLDMSPGGSIFGFRMDSVGSDGLPYFPGVPASFDELAIRNSIPGGGIYRRVVLPTGAWTLREFGLPVENEEVSSFFNLHMPMHTASVDCRLPVLVARWWASVPRDYERGGQEAPEDPEAIELAMRAVAAAEARALHDCEQHRAIGWVLEDTTERYPYVPRNIDWKTKLDDWIRAEAVTSEHEALAKKVYAQGFFDLHCAFPGDAPEPDTVEQWMINPGTGRPRHPWSAIYWANPGEHIYAGICANCHGIHGDAQTGASRALRATSGARVASFPDGLFGPRWAPNENLATFHAPDAGEHDLGPDGAAKYLVWMATGGTTVSFGRTPEEETTFFNVFVNNRIVTAVPIPLDLASAKEAFKRSKANMLGVARAACDEIRTDAHRFGAAYDAAAASGNWVRILSNAVAPEFGVPMWRDVCTLGNPLTDDLRTADANSPEVDAWLRRAVFNAGVMAYIYIRDELTNGVIAVPRDACELKFPRE</sequence>